<dbReference type="RefSeq" id="WP_176107897.1">
    <property type="nucleotide sequence ID" value="NZ_JAALDK010000001.1"/>
</dbReference>
<comment type="caution">
    <text evidence="2">The sequence shown here is derived from an EMBL/GenBank/DDBJ whole genome shotgun (WGS) entry which is preliminary data.</text>
</comment>
<keyword evidence="2" id="KW-0378">Hydrolase</keyword>
<dbReference type="GeneID" id="301102136"/>
<dbReference type="InterPro" id="IPR000073">
    <property type="entry name" value="AB_hydrolase_1"/>
</dbReference>
<dbReference type="EMBL" id="JAALDK010000001">
    <property type="protein sequence ID" value="NUY01453.1"/>
    <property type="molecule type" value="Genomic_DNA"/>
</dbReference>
<feature type="domain" description="AB hydrolase-1" evidence="1">
    <location>
        <begin position="71"/>
        <end position="262"/>
    </location>
</feature>
<evidence type="ECO:0000259" key="1">
    <source>
        <dbReference type="Pfam" id="PF12697"/>
    </source>
</evidence>
<name>A0A7Y6K1J9_9BURK</name>
<accession>A0A7Y6K1J9</accession>
<dbReference type="GO" id="GO:0016787">
    <property type="term" value="F:hydrolase activity"/>
    <property type="evidence" value="ECO:0007669"/>
    <property type="project" value="UniProtKB-KW"/>
</dbReference>
<dbReference type="Proteomes" id="UP000594380">
    <property type="component" value="Unassembled WGS sequence"/>
</dbReference>
<dbReference type="SUPFAM" id="SSF53474">
    <property type="entry name" value="alpha/beta-Hydrolases"/>
    <property type="match status" value="1"/>
</dbReference>
<dbReference type="PANTHER" id="PTHR43689:SF8">
    <property type="entry name" value="ALPHA_BETA-HYDROLASES SUPERFAMILY PROTEIN"/>
    <property type="match status" value="1"/>
</dbReference>
<protein>
    <submittedName>
        <fullName evidence="2">Alpha/beta hydrolase</fullName>
    </submittedName>
</protein>
<evidence type="ECO:0000313" key="3">
    <source>
        <dbReference type="Proteomes" id="UP000594380"/>
    </source>
</evidence>
<dbReference type="InterPro" id="IPR029058">
    <property type="entry name" value="AB_hydrolase_fold"/>
</dbReference>
<gene>
    <name evidence="2" type="ORF">G5S42_17520</name>
</gene>
<dbReference type="AlphaFoldDB" id="A0A7Y6K1J9"/>
<reference evidence="2 3" key="1">
    <citation type="submission" date="2020-02" db="EMBL/GenBank/DDBJ databases">
        <title>Paraburkholderia simonii sp. nov. and Paraburkholderia youngii sp. nov. Brazilian and Mexican Mimosa-associated rhizobia.</title>
        <authorList>
            <person name="Mavima L."/>
            <person name="Beukes C.W."/>
            <person name="Chan W.Y."/>
            <person name="Palmer M."/>
            <person name="De Meyer S.E."/>
            <person name="James E.K."/>
            <person name="Venter S.N."/>
            <person name="Steenkamp E.T."/>
        </authorList>
    </citation>
    <scope>NUCLEOTIDE SEQUENCE [LARGE SCALE GENOMIC DNA]</scope>
    <source>
        <strain evidence="2 3">JPY169</strain>
    </source>
</reference>
<proteinExistence type="predicted"/>
<dbReference type="PANTHER" id="PTHR43689">
    <property type="entry name" value="HYDROLASE"/>
    <property type="match status" value="1"/>
</dbReference>
<dbReference type="Pfam" id="PF12697">
    <property type="entry name" value="Abhydrolase_6"/>
    <property type="match status" value="1"/>
</dbReference>
<dbReference type="Gene3D" id="3.40.50.1820">
    <property type="entry name" value="alpha/beta hydrolase"/>
    <property type="match status" value="1"/>
</dbReference>
<sequence>MSHDNFGRDTALRALLEEFARRFMAVKRREPRTISPDVDTVTLSVAAPHNWPDGRQVEIRVHRRGKGRRALLVHGWQSQAAELSTLSGALADEGFEVWMPDLPGHGYSSGTHLSIPLAAATLAAVQSLVGPFAYTVGHSYGGASVVHALAKRLRADRVAILASPTNYGHFARRFASEAGLPPSELPQWLELLSAMTGTHPDEISMERQAPHLSLPALLVHGTNDQIVPIEQAKAVATLWQSAVWLALPGVGHFDLLTDPKALKHVVDFGLGKPLDFAKLTG</sequence>
<evidence type="ECO:0000313" key="2">
    <source>
        <dbReference type="EMBL" id="NUY01453.1"/>
    </source>
</evidence>
<organism evidence="2 3">
    <name type="scientific">Paraburkholderia youngii</name>
    <dbReference type="NCBI Taxonomy" id="2782701"/>
    <lineage>
        <taxon>Bacteria</taxon>
        <taxon>Pseudomonadati</taxon>
        <taxon>Pseudomonadota</taxon>
        <taxon>Betaproteobacteria</taxon>
        <taxon>Burkholderiales</taxon>
        <taxon>Burkholderiaceae</taxon>
        <taxon>Paraburkholderia</taxon>
    </lineage>
</organism>